<sequence>MDEEDKFYDSETEPSFSIEDSELIEKLNDISINNFDRKSIVPNQQFYAVQILNKKGSNSIQNVYNRIFVNKENAMKLCKQDPDNRRFKLFRNFQDAYTFSYELSEIQSGEAPSKEQIQESLSLKKNLENQNDLSTDEKKKSQDAEKLP</sequence>
<evidence type="ECO:0000256" key="1">
    <source>
        <dbReference type="SAM" id="MobiDB-lite"/>
    </source>
</evidence>
<accession>A0A3M7P8D9</accession>
<gene>
    <name evidence="2" type="ORF">BpHYR1_051999</name>
</gene>
<feature type="compositionally biased region" description="Polar residues" evidence="1">
    <location>
        <begin position="118"/>
        <end position="133"/>
    </location>
</feature>
<name>A0A3M7P8D9_BRAPC</name>
<organism evidence="2 3">
    <name type="scientific">Brachionus plicatilis</name>
    <name type="common">Marine rotifer</name>
    <name type="synonym">Brachionus muelleri</name>
    <dbReference type="NCBI Taxonomy" id="10195"/>
    <lineage>
        <taxon>Eukaryota</taxon>
        <taxon>Metazoa</taxon>
        <taxon>Spiralia</taxon>
        <taxon>Gnathifera</taxon>
        <taxon>Rotifera</taxon>
        <taxon>Eurotatoria</taxon>
        <taxon>Monogononta</taxon>
        <taxon>Pseudotrocha</taxon>
        <taxon>Ploima</taxon>
        <taxon>Brachionidae</taxon>
        <taxon>Brachionus</taxon>
    </lineage>
</organism>
<proteinExistence type="predicted"/>
<protein>
    <submittedName>
        <fullName evidence="2">Uncharacterized protein</fullName>
    </submittedName>
</protein>
<feature type="compositionally biased region" description="Basic and acidic residues" evidence="1">
    <location>
        <begin position="135"/>
        <end position="148"/>
    </location>
</feature>
<dbReference type="EMBL" id="REGN01012657">
    <property type="protein sequence ID" value="RMZ95017.1"/>
    <property type="molecule type" value="Genomic_DNA"/>
</dbReference>
<reference evidence="2 3" key="1">
    <citation type="journal article" date="2018" name="Sci. Rep.">
        <title>Genomic signatures of local adaptation to the degree of environmental predictability in rotifers.</title>
        <authorList>
            <person name="Franch-Gras L."/>
            <person name="Hahn C."/>
            <person name="Garcia-Roger E.M."/>
            <person name="Carmona M.J."/>
            <person name="Serra M."/>
            <person name="Gomez A."/>
        </authorList>
    </citation>
    <scope>NUCLEOTIDE SEQUENCE [LARGE SCALE GENOMIC DNA]</scope>
    <source>
        <strain evidence="2">HYR1</strain>
    </source>
</reference>
<keyword evidence="3" id="KW-1185">Reference proteome</keyword>
<evidence type="ECO:0000313" key="3">
    <source>
        <dbReference type="Proteomes" id="UP000276133"/>
    </source>
</evidence>
<feature type="region of interest" description="Disordered" evidence="1">
    <location>
        <begin position="109"/>
        <end position="148"/>
    </location>
</feature>
<dbReference type="Proteomes" id="UP000276133">
    <property type="component" value="Unassembled WGS sequence"/>
</dbReference>
<dbReference type="AlphaFoldDB" id="A0A3M7P8D9"/>
<feature type="non-terminal residue" evidence="2">
    <location>
        <position position="148"/>
    </location>
</feature>
<comment type="caution">
    <text evidence="2">The sequence shown here is derived from an EMBL/GenBank/DDBJ whole genome shotgun (WGS) entry which is preliminary data.</text>
</comment>
<evidence type="ECO:0000313" key="2">
    <source>
        <dbReference type="EMBL" id="RMZ95017.1"/>
    </source>
</evidence>